<evidence type="ECO:0000313" key="1">
    <source>
        <dbReference type="EMBL" id="SAM09876.1"/>
    </source>
</evidence>
<reference evidence="1" key="1">
    <citation type="submission" date="2016-04" db="EMBL/GenBank/DDBJ databases">
        <authorList>
            <person name="Evans L.H."/>
            <person name="Alamgir A."/>
            <person name="Owens N."/>
            <person name="Weber N.D."/>
            <person name="Virtaneva K."/>
            <person name="Barbian K."/>
            <person name="Babar A."/>
            <person name="Rosenke K."/>
        </authorList>
    </citation>
    <scope>NUCLEOTIDE SEQUENCE [LARGE SCALE GENOMIC DNA]</scope>
    <source>
        <strain evidence="1">CBS 101.48</strain>
    </source>
</reference>
<proteinExistence type="predicted"/>
<name>A0A163KCN1_ABSGL</name>
<gene>
    <name evidence="1" type="primary">ABSGL_15587.1 scaffold 18085</name>
</gene>
<evidence type="ECO:0000313" key="2">
    <source>
        <dbReference type="Proteomes" id="UP000078561"/>
    </source>
</evidence>
<dbReference type="AlphaFoldDB" id="A0A163KCN1"/>
<organism evidence="1">
    <name type="scientific">Absidia glauca</name>
    <name type="common">Pin mould</name>
    <dbReference type="NCBI Taxonomy" id="4829"/>
    <lineage>
        <taxon>Eukaryota</taxon>
        <taxon>Fungi</taxon>
        <taxon>Fungi incertae sedis</taxon>
        <taxon>Mucoromycota</taxon>
        <taxon>Mucoromycotina</taxon>
        <taxon>Mucoromycetes</taxon>
        <taxon>Mucorales</taxon>
        <taxon>Cunninghamellaceae</taxon>
        <taxon>Absidia</taxon>
    </lineage>
</organism>
<dbReference type="InParanoid" id="A0A163KCN1"/>
<keyword evidence="2" id="KW-1185">Reference proteome</keyword>
<dbReference type="EMBL" id="LT555221">
    <property type="protein sequence ID" value="SAM09876.1"/>
    <property type="molecule type" value="Genomic_DNA"/>
</dbReference>
<accession>A0A163KCN1</accession>
<evidence type="ECO:0008006" key="3">
    <source>
        <dbReference type="Google" id="ProtNLM"/>
    </source>
</evidence>
<protein>
    <recommendedName>
        <fullName evidence="3">Retrotransposon gag domain-containing protein</fullName>
    </recommendedName>
</protein>
<dbReference type="OrthoDB" id="2289254at2759"/>
<dbReference type="Proteomes" id="UP000078561">
    <property type="component" value="Unassembled WGS sequence"/>
</dbReference>
<sequence length="169" mass="19152">MKRNAKLRSLVTAPHNIPVLQISGDGDNSKQKTSFETVDKFLNMFEMILYQHGLDLDSSWEQCMISAVQHSTDKSQWFQMALMHKALDWEGARATIKKKFSGDQVQAHYLNQLFEMKASKHDTPVNFVDRFKTTLRSTGLADGPGYGTILLKALAPNYPTFVQLKNQVS</sequence>